<keyword evidence="3" id="KW-0489">Methyltransferase</keyword>
<dbReference type="PANTHER" id="PTHR43861">
    <property type="entry name" value="TRANS-ACONITATE 2-METHYLTRANSFERASE-RELATED"/>
    <property type="match status" value="1"/>
</dbReference>
<dbReference type="Gene3D" id="3.40.50.150">
    <property type="entry name" value="Vaccinia Virus protein VP39"/>
    <property type="match status" value="1"/>
</dbReference>
<evidence type="ECO:0000313" key="3">
    <source>
        <dbReference type="EMBL" id="MBZ9779369.1"/>
    </source>
</evidence>
<dbReference type="GO" id="GO:0032259">
    <property type="term" value="P:methylation"/>
    <property type="evidence" value="ECO:0007669"/>
    <property type="project" value="UniProtKB-KW"/>
</dbReference>
<feature type="domain" description="Methyltransferase" evidence="2">
    <location>
        <begin position="85"/>
        <end position="210"/>
    </location>
</feature>
<dbReference type="EMBL" id="JAIQZE010000011">
    <property type="protein sequence ID" value="MBZ9779369.1"/>
    <property type="molecule type" value="Genomic_DNA"/>
</dbReference>
<protein>
    <submittedName>
        <fullName evidence="3">Class I SAM-dependent methyltransferase</fullName>
    </submittedName>
</protein>
<dbReference type="GO" id="GO:0008168">
    <property type="term" value="F:methyltransferase activity"/>
    <property type="evidence" value="ECO:0007669"/>
    <property type="project" value="UniProtKB-KW"/>
</dbReference>
<dbReference type="InterPro" id="IPR025714">
    <property type="entry name" value="Methyltranfer_dom"/>
</dbReference>
<evidence type="ECO:0000256" key="1">
    <source>
        <dbReference type="SAM" id="SignalP"/>
    </source>
</evidence>
<reference evidence="4" key="1">
    <citation type="submission" date="2023-07" db="EMBL/GenBank/DDBJ databases">
        <title>Novel species isolated from saline lakes on Tibetan Plateau.</title>
        <authorList>
            <person name="Lu H."/>
        </authorList>
    </citation>
    <scope>NUCLEOTIDE SEQUENCE [LARGE SCALE GENOMIC DNA]</scope>
    <source>
        <strain evidence="4">CAK8W</strain>
    </source>
</reference>
<organism evidence="3 4">
    <name type="scientific">Psychroflexus longus</name>
    <dbReference type="NCBI Taxonomy" id="2873596"/>
    <lineage>
        <taxon>Bacteria</taxon>
        <taxon>Pseudomonadati</taxon>
        <taxon>Bacteroidota</taxon>
        <taxon>Flavobacteriia</taxon>
        <taxon>Flavobacteriales</taxon>
        <taxon>Flavobacteriaceae</taxon>
        <taxon>Psychroflexus</taxon>
    </lineage>
</organism>
<comment type="caution">
    <text evidence="3">The sequence shown here is derived from an EMBL/GenBank/DDBJ whole genome shotgun (WGS) entry which is preliminary data.</text>
</comment>
<evidence type="ECO:0000313" key="4">
    <source>
        <dbReference type="Proteomes" id="UP001199314"/>
    </source>
</evidence>
<keyword evidence="1" id="KW-0732">Signal</keyword>
<keyword evidence="3" id="KW-0808">Transferase</keyword>
<proteinExistence type="predicted"/>
<dbReference type="SUPFAM" id="SSF53335">
    <property type="entry name" value="S-adenosyl-L-methionine-dependent methyltransferases"/>
    <property type="match status" value="1"/>
</dbReference>
<feature type="chain" id="PRO_5045994101" evidence="1">
    <location>
        <begin position="25"/>
        <end position="241"/>
    </location>
</feature>
<dbReference type="RefSeq" id="WP_224461710.1">
    <property type="nucleotide sequence ID" value="NZ_JAIQZE010000011.1"/>
</dbReference>
<dbReference type="InterPro" id="IPR029063">
    <property type="entry name" value="SAM-dependent_MTases_sf"/>
</dbReference>
<name>A0ABS7XK51_9FLAO</name>
<keyword evidence="4" id="KW-1185">Reference proteome</keyword>
<evidence type="ECO:0000259" key="2">
    <source>
        <dbReference type="Pfam" id="PF13847"/>
    </source>
</evidence>
<dbReference type="Proteomes" id="UP001199314">
    <property type="component" value="Unassembled WGS sequence"/>
</dbReference>
<gene>
    <name evidence="3" type="ORF">LB452_10575</name>
</gene>
<dbReference type="CDD" id="cd02440">
    <property type="entry name" value="AdoMet_MTases"/>
    <property type="match status" value="1"/>
</dbReference>
<accession>A0ABS7XK51</accession>
<sequence length="241" mass="27512">MKLQKIVFSFLLLTLILPVNSCHSQNDSNGSVYTFKSGSFDGIGKWYKGREISHVMGYQGMSWLERSEREQEEETSTLLKNMNLKSKDVVADIGAGSGYHVFKIAPKVSEGKVYAVDIQQEMLNAMEKKKNRLNQTNIELIKGTEKSTKLPENAVDKVLMVDVYHEFEFPVEMMASIKRGLKPNGKIYLIEYRAEDPQVPIKRLHKMSEAQAVKEMRAAGFELIENIDNLPWQHCMVFGMK</sequence>
<feature type="signal peptide" evidence="1">
    <location>
        <begin position="1"/>
        <end position="24"/>
    </location>
</feature>
<dbReference type="Pfam" id="PF13847">
    <property type="entry name" value="Methyltransf_31"/>
    <property type="match status" value="1"/>
</dbReference>